<dbReference type="AlphaFoldDB" id="A0A0E9RRU0"/>
<sequence length="35" mass="4154">MNNLPVSSSSFKSQYSPLFTISQVKLLFRLHIRQW</sequence>
<reference evidence="1" key="1">
    <citation type="submission" date="2014-11" db="EMBL/GenBank/DDBJ databases">
        <authorList>
            <person name="Amaro Gonzalez C."/>
        </authorList>
    </citation>
    <scope>NUCLEOTIDE SEQUENCE</scope>
</reference>
<evidence type="ECO:0000313" key="1">
    <source>
        <dbReference type="EMBL" id="JAH31033.1"/>
    </source>
</evidence>
<organism evidence="1">
    <name type="scientific">Anguilla anguilla</name>
    <name type="common">European freshwater eel</name>
    <name type="synonym">Muraena anguilla</name>
    <dbReference type="NCBI Taxonomy" id="7936"/>
    <lineage>
        <taxon>Eukaryota</taxon>
        <taxon>Metazoa</taxon>
        <taxon>Chordata</taxon>
        <taxon>Craniata</taxon>
        <taxon>Vertebrata</taxon>
        <taxon>Euteleostomi</taxon>
        <taxon>Actinopterygii</taxon>
        <taxon>Neopterygii</taxon>
        <taxon>Teleostei</taxon>
        <taxon>Anguilliformes</taxon>
        <taxon>Anguillidae</taxon>
        <taxon>Anguilla</taxon>
    </lineage>
</organism>
<proteinExistence type="predicted"/>
<accession>A0A0E9RRU0</accession>
<protein>
    <submittedName>
        <fullName evidence="1">Uncharacterized protein</fullName>
    </submittedName>
</protein>
<reference evidence="1" key="2">
    <citation type="journal article" date="2015" name="Fish Shellfish Immunol.">
        <title>Early steps in the European eel (Anguilla anguilla)-Vibrio vulnificus interaction in the gills: Role of the RtxA13 toxin.</title>
        <authorList>
            <person name="Callol A."/>
            <person name="Pajuelo D."/>
            <person name="Ebbesson L."/>
            <person name="Teles M."/>
            <person name="MacKenzie S."/>
            <person name="Amaro C."/>
        </authorList>
    </citation>
    <scope>NUCLEOTIDE SEQUENCE</scope>
</reference>
<name>A0A0E9RRU0_ANGAN</name>
<dbReference type="EMBL" id="GBXM01077544">
    <property type="protein sequence ID" value="JAH31033.1"/>
    <property type="molecule type" value="Transcribed_RNA"/>
</dbReference>